<evidence type="ECO:0000256" key="1">
    <source>
        <dbReference type="SAM" id="MobiDB-lite"/>
    </source>
</evidence>
<name>A0AAD2CNC2_9STRA</name>
<dbReference type="AlphaFoldDB" id="A0AAD2CNC2"/>
<feature type="compositionally biased region" description="Basic and acidic residues" evidence="1">
    <location>
        <begin position="188"/>
        <end position="207"/>
    </location>
</feature>
<feature type="compositionally biased region" description="Low complexity" evidence="1">
    <location>
        <begin position="372"/>
        <end position="381"/>
    </location>
</feature>
<accession>A0AAD2CNC2</accession>
<feature type="compositionally biased region" description="Low complexity" evidence="1">
    <location>
        <begin position="309"/>
        <end position="339"/>
    </location>
</feature>
<dbReference type="Proteomes" id="UP001295423">
    <property type="component" value="Unassembled WGS sequence"/>
</dbReference>
<gene>
    <name evidence="2" type="ORF">CYCCA115_LOCUS4571</name>
</gene>
<feature type="compositionally biased region" description="Basic and acidic residues" evidence="1">
    <location>
        <begin position="283"/>
        <end position="292"/>
    </location>
</feature>
<keyword evidence="3" id="KW-1185">Reference proteome</keyword>
<comment type="caution">
    <text evidence="2">The sequence shown here is derived from an EMBL/GenBank/DDBJ whole genome shotgun (WGS) entry which is preliminary data.</text>
</comment>
<dbReference type="EMBL" id="CAKOGP040000446">
    <property type="protein sequence ID" value="CAJ1935235.1"/>
    <property type="molecule type" value="Genomic_DNA"/>
</dbReference>
<feature type="region of interest" description="Disordered" evidence="1">
    <location>
        <begin position="188"/>
        <end position="401"/>
    </location>
</feature>
<sequence>MVFRIRRRKPKDVALRSIENTKPTKATKALVGPEATTRNFVKAALNGNAAQHPKAKSAIRGIFKRTNKKRKNGKKFIFGLNKDDPISLRAETSHETGSSASGPIDHTGKTSLFTSRPPLPPSSVQHIRYRHEYNRPPLDEASTKGSVVSDDSNSIYKLMLQELKQDFSEAKHAPLRFVPAQTVVHSNKTREEKEYHKDIDDTLRVLDDEPGNSQQEESRDSSNHTPRRQPLSDIRQPLSDIDETREDFVGSNDPNTADEGAINMSLSSDIDGNMKPVGSLRHASQEDRHEFDAQLNCASDDPQADSSERSVGSRSARSIRSARSAISARSGRSARSSKSARSDRSSLGDRSSELVSLRELRGKRRHRKQKSEVSTEASSSSYDGNESTRRKQRLKKLPKRERVPVDNRSYNSEASGTFDDYTTLGDTEYEWDNIDSFDSWLSLEHELRAGAKDDWFCGVCFR</sequence>
<reference evidence="2" key="1">
    <citation type="submission" date="2023-08" db="EMBL/GenBank/DDBJ databases">
        <authorList>
            <person name="Audoor S."/>
            <person name="Bilcke G."/>
        </authorList>
    </citation>
    <scope>NUCLEOTIDE SEQUENCE</scope>
</reference>
<feature type="compositionally biased region" description="Basic and acidic residues" evidence="1">
    <location>
        <begin position="340"/>
        <end position="360"/>
    </location>
</feature>
<proteinExistence type="predicted"/>
<feature type="compositionally biased region" description="Basic residues" evidence="1">
    <location>
        <begin position="390"/>
        <end position="399"/>
    </location>
</feature>
<feature type="region of interest" description="Disordered" evidence="1">
    <location>
        <begin position="91"/>
        <end position="124"/>
    </location>
</feature>
<evidence type="ECO:0000313" key="3">
    <source>
        <dbReference type="Proteomes" id="UP001295423"/>
    </source>
</evidence>
<organism evidence="2 3">
    <name type="scientific">Cylindrotheca closterium</name>
    <dbReference type="NCBI Taxonomy" id="2856"/>
    <lineage>
        <taxon>Eukaryota</taxon>
        <taxon>Sar</taxon>
        <taxon>Stramenopiles</taxon>
        <taxon>Ochrophyta</taxon>
        <taxon>Bacillariophyta</taxon>
        <taxon>Bacillariophyceae</taxon>
        <taxon>Bacillariophycidae</taxon>
        <taxon>Bacillariales</taxon>
        <taxon>Bacillariaceae</taxon>
        <taxon>Cylindrotheca</taxon>
    </lineage>
</organism>
<protein>
    <submittedName>
        <fullName evidence="2">Uncharacterized protein</fullName>
    </submittedName>
</protein>
<evidence type="ECO:0000313" key="2">
    <source>
        <dbReference type="EMBL" id="CAJ1935235.1"/>
    </source>
</evidence>